<dbReference type="EMBL" id="CP000750">
    <property type="protein sequence ID" value="ABS05677.1"/>
    <property type="molecule type" value="Genomic_DNA"/>
</dbReference>
<dbReference type="HOGENOM" id="CLU_1259930_0_0_11"/>
<dbReference type="KEGG" id="kra:Krad_4214"/>
<dbReference type="GO" id="GO:0004672">
    <property type="term" value="F:protein kinase activity"/>
    <property type="evidence" value="ECO:0007669"/>
    <property type="project" value="InterPro"/>
</dbReference>
<dbReference type="Gene3D" id="3.90.1200.10">
    <property type="match status" value="1"/>
</dbReference>
<dbReference type="Proteomes" id="UP000001116">
    <property type="component" value="Chromosome"/>
</dbReference>
<accession>A6WFT8</accession>
<evidence type="ECO:0000313" key="3">
    <source>
        <dbReference type="EMBL" id="ABS05677.1"/>
    </source>
</evidence>
<protein>
    <recommendedName>
        <fullName evidence="2">Aminoglycoside phosphotransferase domain-containing protein</fullName>
    </recommendedName>
</protein>
<evidence type="ECO:0000256" key="1">
    <source>
        <dbReference type="SAM" id="MobiDB-lite"/>
    </source>
</evidence>
<gene>
    <name evidence="3" type="ordered locus">Krad_4214</name>
</gene>
<dbReference type="Pfam" id="PF01636">
    <property type="entry name" value="APH"/>
    <property type="match status" value="1"/>
</dbReference>
<dbReference type="InterPro" id="IPR008266">
    <property type="entry name" value="Tyr_kinase_AS"/>
</dbReference>
<name>A6WFT8_KINRD</name>
<evidence type="ECO:0000313" key="4">
    <source>
        <dbReference type="Proteomes" id="UP000001116"/>
    </source>
</evidence>
<organism evidence="3 4">
    <name type="scientific">Kineococcus radiotolerans (strain ATCC BAA-149 / DSM 14245 / SRS30216)</name>
    <dbReference type="NCBI Taxonomy" id="266940"/>
    <lineage>
        <taxon>Bacteria</taxon>
        <taxon>Bacillati</taxon>
        <taxon>Actinomycetota</taxon>
        <taxon>Actinomycetes</taxon>
        <taxon>Kineosporiales</taxon>
        <taxon>Kineosporiaceae</taxon>
        <taxon>Kineococcus</taxon>
    </lineage>
</organism>
<evidence type="ECO:0000259" key="2">
    <source>
        <dbReference type="Pfam" id="PF01636"/>
    </source>
</evidence>
<dbReference type="eggNOG" id="COG0510">
    <property type="taxonomic scope" value="Bacteria"/>
</dbReference>
<proteinExistence type="predicted"/>
<dbReference type="STRING" id="266940.Krad_4214"/>
<dbReference type="InterPro" id="IPR011009">
    <property type="entry name" value="Kinase-like_dom_sf"/>
</dbReference>
<dbReference type="SUPFAM" id="SSF56112">
    <property type="entry name" value="Protein kinase-like (PK-like)"/>
    <property type="match status" value="1"/>
</dbReference>
<feature type="region of interest" description="Disordered" evidence="1">
    <location>
        <begin position="1"/>
        <end position="20"/>
    </location>
</feature>
<sequence>MGGGLARPGPGRVPGHQPGLPWRAGDLGPVVAALDRLVAVGTPCPVPDLPTAREALAGELPEPALDLLDGDSLVHLDLRADNLLLTPAGAVLVDWPHACRGPAWLDLLTLLAEVDRLGEEGLAERVLTTSALTRDVEADVLTTVLDGFRAFFLHRAAQPVPPGLPTLREFQRVQGEALARWVARRRAPAR</sequence>
<dbReference type="PROSITE" id="PS00109">
    <property type="entry name" value="PROTEIN_KINASE_TYR"/>
    <property type="match status" value="1"/>
</dbReference>
<keyword evidence="4" id="KW-1185">Reference proteome</keyword>
<dbReference type="InterPro" id="IPR002575">
    <property type="entry name" value="Aminoglycoside_PTrfase"/>
</dbReference>
<reference evidence="4" key="1">
    <citation type="journal article" date="2008" name="PLoS ONE">
        <title>Survival in nuclear waste, extreme resistance, and potential applications gleaned from the genome sequence of Kineococcus radiotolerans SRS30216.</title>
        <authorList>
            <person name="Bagwell C.E."/>
            <person name="Bhat S."/>
            <person name="Hawkins G.M."/>
            <person name="Smith B.W."/>
            <person name="Biswas T."/>
            <person name="Hoover T.R."/>
            <person name="Saunders E."/>
            <person name="Han C.S."/>
            <person name="Tsodikov O.V."/>
            <person name="Shimkets L.J."/>
        </authorList>
    </citation>
    <scope>NUCLEOTIDE SEQUENCE [LARGE SCALE GENOMIC DNA]</scope>
    <source>
        <strain evidence="4">ATCC BAA-149 / DSM 14245 / SRS30216</strain>
    </source>
</reference>
<feature type="domain" description="Aminoglycoside phosphotransferase" evidence="2">
    <location>
        <begin position="22"/>
        <end position="127"/>
    </location>
</feature>
<dbReference type="AlphaFoldDB" id="A6WFT8"/>